<reference evidence="2" key="3">
    <citation type="submission" date="2022-06" db="UniProtKB">
        <authorList>
            <consortium name="EnsemblPlants"/>
        </authorList>
    </citation>
    <scope>IDENTIFICATION</scope>
</reference>
<keyword evidence="3" id="KW-1185">Reference proteome</keyword>
<sequence length="148" mass="15872">MVFIAITIISIIIIVIVLVCRAGVVQRHVPLAGDDHGAERQPLLGRRVPGDHPLPAGLPVQAPQGGLQDQGVPPQHQQQRQHLPRHPQGPVEPRPHHFQGSAVDMLAADGPQPGRPAGAGDRAHVQGRPDQVRVHGQGLDAQVRHGMR</sequence>
<accession>A0A8R7URF3</accession>
<name>A0A8R7URF3_TRIUA</name>
<reference evidence="2" key="2">
    <citation type="submission" date="2018-03" db="EMBL/GenBank/DDBJ databases">
        <title>The Triticum urartu genome reveals the dynamic nature of wheat genome evolution.</title>
        <authorList>
            <person name="Ling H."/>
            <person name="Ma B."/>
            <person name="Shi X."/>
            <person name="Liu H."/>
            <person name="Dong L."/>
            <person name="Sun H."/>
            <person name="Cao Y."/>
            <person name="Gao Q."/>
            <person name="Zheng S."/>
            <person name="Li Y."/>
            <person name="Yu Y."/>
            <person name="Du H."/>
            <person name="Qi M."/>
            <person name="Li Y."/>
            <person name="Yu H."/>
            <person name="Cui Y."/>
            <person name="Wang N."/>
            <person name="Chen C."/>
            <person name="Wu H."/>
            <person name="Zhao Y."/>
            <person name="Zhang J."/>
            <person name="Li Y."/>
            <person name="Zhou W."/>
            <person name="Zhang B."/>
            <person name="Hu W."/>
            <person name="Eijk M."/>
            <person name="Tang J."/>
            <person name="Witsenboer H."/>
            <person name="Zhao S."/>
            <person name="Li Z."/>
            <person name="Zhang A."/>
            <person name="Wang D."/>
            <person name="Liang C."/>
        </authorList>
    </citation>
    <scope>NUCLEOTIDE SEQUENCE [LARGE SCALE GENOMIC DNA]</scope>
    <source>
        <strain evidence="2">cv. G1812</strain>
    </source>
</reference>
<evidence type="ECO:0000313" key="2">
    <source>
        <dbReference type="EnsemblPlants" id="TuG1812G0600000733.01.T01"/>
    </source>
</evidence>
<gene>
    <name evidence="2" type="primary">LOC125515862</name>
</gene>
<dbReference type="AlphaFoldDB" id="A0A8R7URF3"/>
<organism evidence="2 3">
    <name type="scientific">Triticum urartu</name>
    <name type="common">Red wild einkorn</name>
    <name type="synonym">Crithodium urartu</name>
    <dbReference type="NCBI Taxonomy" id="4572"/>
    <lineage>
        <taxon>Eukaryota</taxon>
        <taxon>Viridiplantae</taxon>
        <taxon>Streptophyta</taxon>
        <taxon>Embryophyta</taxon>
        <taxon>Tracheophyta</taxon>
        <taxon>Spermatophyta</taxon>
        <taxon>Magnoliopsida</taxon>
        <taxon>Liliopsida</taxon>
        <taxon>Poales</taxon>
        <taxon>Poaceae</taxon>
        <taxon>BOP clade</taxon>
        <taxon>Pooideae</taxon>
        <taxon>Triticodae</taxon>
        <taxon>Triticeae</taxon>
        <taxon>Triticinae</taxon>
        <taxon>Triticum</taxon>
    </lineage>
</organism>
<feature type="compositionally biased region" description="Low complexity" evidence="1">
    <location>
        <begin position="67"/>
        <end position="89"/>
    </location>
</feature>
<dbReference type="Gramene" id="TuG1812G0600000733.01.T01">
    <property type="protein sequence ID" value="TuG1812G0600000733.01.T01"/>
    <property type="gene ID" value="TuG1812G0600000733.01"/>
</dbReference>
<protein>
    <submittedName>
        <fullName evidence="2">Uncharacterized protein</fullName>
    </submittedName>
</protein>
<evidence type="ECO:0000313" key="3">
    <source>
        <dbReference type="Proteomes" id="UP000015106"/>
    </source>
</evidence>
<dbReference type="Proteomes" id="UP000015106">
    <property type="component" value="Chromosome 6"/>
</dbReference>
<dbReference type="EnsemblPlants" id="TuG1812G0600000733.01.T01">
    <property type="protein sequence ID" value="TuG1812G0600000733.01.T01"/>
    <property type="gene ID" value="TuG1812G0600000733.01"/>
</dbReference>
<feature type="region of interest" description="Disordered" evidence="1">
    <location>
        <begin position="33"/>
        <end position="148"/>
    </location>
</feature>
<reference evidence="3" key="1">
    <citation type="journal article" date="2013" name="Nature">
        <title>Draft genome of the wheat A-genome progenitor Triticum urartu.</title>
        <authorList>
            <person name="Ling H.Q."/>
            <person name="Zhao S."/>
            <person name="Liu D."/>
            <person name="Wang J."/>
            <person name="Sun H."/>
            <person name="Zhang C."/>
            <person name="Fan H."/>
            <person name="Li D."/>
            <person name="Dong L."/>
            <person name="Tao Y."/>
            <person name="Gao C."/>
            <person name="Wu H."/>
            <person name="Li Y."/>
            <person name="Cui Y."/>
            <person name="Guo X."/>
            <person name="Zheng S."/>
            <person name="Wang B."/>
            <person name="Yu K."/>
            <person name="Liang Q."/>
            <person name="Yang W."/>
            <person name="Lou X."/>
            <person name="Chen J."/>
            <person name="Feng M."/>
            <person name="Jian J."/>
            <person name="Zhang X."/>
            <person name="Luo G."/>
            <person name="Jiang Y."/>
            <person name="Liu J."/>
            <person name="Wang Z."/>
            <person name="Sha Y."/>
            <person name="Zhang B."/>
            <person name="Wu H."/>
            <person name="Tang D."/>
            <person name="Shen Q."/>
            <person name="Xue P."/>
            <person name="Zou S."/>
            <person name="Wang X."/>
            <person name="Liu X."/>
            <person name="Wang F."/>
            <person name="Yang Y."/>
            <person name="An X."/>
            <person name="Dong Z."/>
            <person name="Zhang K."/>
            <person name="Zhang X."/>
            <person name="Luo M.C."/>
            <person name="Dvorak J."/>
            <person name="Tong Y."/>
            <person name="Wang J."/>
            <person name="Yang H."/>
            <person name="Li Z."/>
            <person name="Wang D."/>
            <person name="Zhang A."/>
            <person name="Wang J."/>
        </authorList>
    </citation>
    <scope>NUCLEOTIDE SEQUENCE</scope>
    <source>
        <strain evidence="3">cv. G1812</strain>
    </source>
</reference>
<evidence type="ECO:0000256" key="1">
    <source>
        <dbReference type="SAM" id="MobiDB-lite"/>
    </source>
</evidence>
<proteinExistence type="predicted"/>